<proteinExistence type="predicted"/>
<evidence type="ECO:0000313" key="1">
    <source>
        <dbReference type="EMBL" id="MBB4037102.1"/>
    </source>
</evidence>
<keyword evidence="2" id="KW-1185">Reference proteome</keyword>
<dbReference type="RefSeq" id="WP_183307968.1">
    <property type="nucleotide sequence ID" value="NZ_JACIEP010000011.1"/>
</dbReference>
<dbReference type="EMBL" id="JACIEP010000011">
    <property type="protein sequence ID" value="MBB4037102.1"/>
    <property type="molecule type" value="Genomic_DNA"/>
</dbReference>
<evidence type="ECO:0000313" key="2">
    <source>
        <dbReference type="Proteomes" id="UP000555103"/>
    </source>
</evidence>
<protein>
    <recommendedName>
        <fullName evidence="3">DUF1905 domain-containing protein</fullName>
    </recommendedName>
</protein>
<dbReference type="Proteomes" id="UP000555103">
    <property type="component" value="Unassembled WGS sequence"/>
</dbReference>
<dbReference type="AlphaFoldDB" id="A0A840CXE2"/>
<reference evidence="1 2" key="1">
    <citation type="submission" date="2020-08" db="EMBL/GenBank/DDBJ databases">
        <title>Genomic Encyclopedia of Type Strains, Phase IV (KMG-IV): sequencing the most valuable type-strain genomes for metagenomic binning, comparative biology and taxonomic classification.</title>
        <authorList>
            <person name="Goeker M."/>
        </authorList>
    </citation>
    <scope>NUCLEOTIDE SEQUENCE [LARGE SCALE GENOMIC DNA]</scope>
    <source>
        <strain evidence="1 2">DSM 104969</strain>
    </source>
</reference>
<dbReference type="Pfam" id="PF08922">
    <property type="entry name" value="DUF1905"/>
    <property type="match status" value="1"/>
</dbReference>
<comment type="caution">
    <text evidence="1">The sequence shown here is derived from an EMBL/GenBank/DDBJ whole genome shotgun (WGS) entry which is preliminary data.</text>
</comment>
<dbReference type="InterPro" id="IPR037079">
    <property type="entry name" value="AF2212/PG0164-like_sf"/>
</dbReference>
<gene>
    <name evidence="1" type="ORF">GGR21_003017</name>
</gene>
<dbReference type="InterPro" id="IPR015018">
    <property type="entry name" value="DUF1905"/>
</dbReference>
<dbReference type="Pfam" id="PF13376">
    <property type="entry name" value="OmdA"/>
    <property type="match status" value="1"/>
</dbReference>
<dbReference type="Gene3D" id="2.40.30.100">
    <property type="entry name" value="AF2212/PG0164-like"/>
    <property type="match status" value="1"/>
</dbReference>
<dbReference type="SUPFAM" id="SSF141694">
    <property type="entry name" value="AF2212/PG0164-like"/>
    <property type="match status" value="1"/>
</dbReference>
<name>A0A840CXE2_9BACT</name>
<evidence type="ECO:0008006" key="3">
    <source>
        <dbReference type="Google" id="ProtNLM"/>
    </source>
</evidence>
<sequence length="158" mass="18051">METEKPLVDNDYQLQKIGDKGAWTFVEIPEIPMPKTPFGMLKVKGKIDDYEFSNVNMMPLGNGRVGLAVKAEVRKNIKKQAPDTVHVTIYEDKTPLIIPEELLLCMEYEDGVLAKFENYSDGQKKAFIDWINSAKTEQAKADRIARTMVMIQNGEKYY</sequence>
<accession>A0A840CXE2</accession>
<organism evidence="1 2">
    <name type="scientific">Dysgonomonas hofstadii</name>
    <dbReference type="NCBI Taxonomy" id="637886"/>
    <lineage>
        <taxon>Bacteria</taxon>
        <taxon>Pseudomonadati</taxon>
        <taxon>Bacteroidota</taxon>
        <taxon>Bacteroidia</taxon>
        <taxon>Bacteroidales</taxon>
        <taxon>Dysgonomonadaceae</taxon>
        <taxon>Dysgonomonas</taxon>
    </lineage>
</organism>